<dbReference type="InterPro" id="IPR049560">
    <property type="entry name" value="MeTrfase_RsmB-F_NOP2_cat"/>
</dbReference>
<protein>
    <submittedName>
        <fullName evidence="9">Probable 28S rRNA (Cytosine-C(5))-methyltransferase</fullName>
    </submittedName>
</protein>
<dbReference type="CTD" id="55695"/>
<feature type="region of interest" description="Disordered" evidence="6">
    <location>
        <begin position="450"/>
        <end position="469"/>
    </location>
</feature>
<dbReference type="SUPFAM" id="SSF53335">
    <property type="entry name" value="S-adenosyl-L-methionine-dependent methyltransferases"/>
    <property type="match status" value="1"/>
</dbReference>
<feature type="region of interest" description="Disordered" evidence="6">
    <location>
        <begin position="543"/>
        <end position="623"/>
    </location>
</feature>
<feature type="compositionally biased region" description="Polar residues" evidence="6">
    <location>
        <begin position="701"/>
        <end position="713"/>
    </location>
</feature>
<dbReference type="InterPro" id="IPR048889">
    <property type="entry name" value="NSUN5_RCM1_N"/>
</dbReference>
<dbReference type="PANTHER" id="PTHR22807">
    <property type="entry name" value="NOP2 YEAST -RELATED NOL1/NOP2/FMU SUN DOMAIN-CONTAINING"/>
    <property type="match status" value="1"/>
</dbReference>
<keyword evidence="1 5" id="KW-0489">Methyltransferase</keyword>
<accession>A0A6J2YLX7</accession>
<dbReference type="GO" id="GO:0008173">
    <property type="term" value="F:RNA methyltransferase activity"/>
    <property type="evidence" value="ECO:0007669"/>
    <property type="project" value="InterPro"/>
</dbReference>
<proteinExistence type="inferred from homology"/>
<feature type="binding site" evidence="5">
    <location>
        <position position="263"/>
    </location>
    <ligand>
        <name>S-adenosyl-L-methionine</name>
        <dbReference type="ChEBI" id="CHEBI:59789"/>
    </ligand>
</feature>
<dbReference type="InterPro" id="IPR049561">
    <property type="entry name" value="NSUN5_7_fdxn-like"/>
</dbReference>
<dbReference type="OrthoDB" id="435282at2759"/>
<dbReference type="InParanoid" id="A0A6J2YLX7"/>
<gene>
    <name evidence="9" type="primary">LOC115888561</name>
</gene>
<name>A0A6J2YLX7_SITOR</name>
<feature type="binding site" evidence="5">
    <location>
        <position position="308"/>
    </location>
    <ligand>
        <name>S-adenosyl-L-methionine</name>
        <dbReference type="ChEBI" id="CHEBI:59789"/>
    </ligand>
</feature>
<keyword evidence="3 5" id="KW-0949">S-adenosyl-L-methionine</keyword>
<feature type="active site" description="Nucleophile" evidence="5">
    <location>
        <position position="360"/>
    </location>
</feature>
<keyword evidence="4 5" id="KW-0694">RNA-binding</keyword>
<feature type="binding site" evidence="5">
    <location>
        <position position="290"/>
    </location>
    <ligand>
        <name>S-adenosyl-L-methionine</name>
        <dbReference type="ChEBI" id="CHEBI:59789"/>
    </ligand>
</feature>
<evidence type="ECO:0000256" key="4">
    <source>
        <dbReference type="ARBA" id="ARBA00022884"/>
    </source>
</evidence>
<evidence type="ECO:0000256" key="3">
    <source>
        <dbReference type="ARBA" id="ARBA00022691"/>
    </source>
</evidence>
<dbReference type="Pfam" id="PF21148">
    <property type="entry name" value="NSUN5_fdxn-like"/>
    <property type="match status" value="1"/>
</dbReference>
<dbReference type="GO" id="GO:0003723">
    <property type="term" value="F:RNA binding"/>
    <property type="evidence" value="ECO:0007669"/>
    <property type="project" value="UniProtKB-UniRule"/>
</dbReference>
<comment type="caution">
    <text evidence="5">Lacks conserved residue(s) required for the propagation of feature annotation.</text>
</comment>
<organism evidence="8 9">
    <name type="scientific">Sitophilus oryzae</name>
    <name type="common">Rice weevil</name>
    <name type="synonym">Curculio oryzae</name>
    <dbReference type="NCBI Taxonomy" id="7048"/>
    <lineage>
        <taxon>Eukaryota</taxon>
        <taxon>Metazoa</taxon>
        <taxon>Ecdysozoa</taxon>
        <taxon>Arthropoda</taxon>
        <taxon>Hexapoda</taxon>
        <taxon>Insecta</taxon>
        <taxon>Pterygota</taxon>
        <taxon>Neoptera</taxon>
        <taxon>Endopterygota</taxon>
        <taxon>Coleoptera</taxon>
        <taxon>Polyphaga</taxon>
        <taxon>Cucujiformia</taxon>
        <taxon>Curculionidae</taxon>
        <taxon>Dryophthorinae</taxon>
        <taxon>Sitophilus</taxon>
    </lineage>
</organism>
<dbReference type="PROSITE" id="PS51686">
    <property type="entry name" value="SAM_MT_RSMB_NOP"/>
    <property type="match status" value="1"/>
</dbReference>
<keyword evidence="2 5" id="KW-0808">Transferase</keyword>
<dbReference type="InterPro" id="IPR029063">
    <property type="entry name" value="SAM-dependent_MTases_sf"/>
</dbReference>
<evidence type="ECO:0000256" key="5">
    <source>
        <dbReference type="PROSITE-ProRule" id="PRU01023"/>
    </source>
</evidence>
<keyword evidence="8" id="KW-1185">Reference proteome</keyword>
<dbReference type="RefSeq" id="XP_030764174.1">
    <property type="nucleotide sequence ID" value="XM_030908314.1"/>
</dbReference>
<evidence type="ECO:0000256" key="2">
    <source>
        <dbReference type="ARBA" id="ARBA00022679"/>
    </source>
</evidence>
<dbReference type="GeneID" id="115888561"/>
<dbReference type="Pfam" id="PF01189">
    <property type="entry name" value="Methyltr_RsmB-F"/>
    <property type="match status" value="1"/>
</dbReference>
<feature type="region of interest" description="Disordered" evidence="6">
    <location>
        <begin position="686"/>
        <end position="722"/>
    </location>
</feature>
<dbReference type="PRINTS" id="PR02008">
    <property type="entry name" value="RCMTFAMILY"/>
</dbReference>
<comment type="similarity">
    <text evidence="5">Belongs to the class I-like SAM-binding methyltransferase superfamily. RsmB/NOP family.</text>
</comment>
<dbReference type="InterPro" id="IPR001678">
    <property type="entry name" value="MeTrfase_RsmB-F_NOP2_dom"/>
</dbReference>
<feature type="domain" description="SAM-dependent MTase RsmB/NOP-type" evidence="7">
    <location>
        <begin position="125"/>
        <end position="430"/>
    </location>
</feature>
<dbReference type="Gene3D" id="3.40.50.150">
    <property type="entry name" value="Vaccinia Virus protein VP39"/>
    <property type="match status" value="1"/>
</dbReference>
<evidence type="ECO:0000256" key="6">
    <source>
        <dbReference type="SAM" id="MobiDB-lite"/>
    </source>
</evidence>
<dbReference type="Proteomes" id="UP000504635">
    <property type="component" value="Unplaced"/>
</dbReference>
<evidence type="ECO:0000256" key="1">
    <source>
        <dbReference type="ARBA" id="ARBA00022603"/>
    </source>
</evidence>
<dbReference type="InterPro" id="IPR023267">
    <property type="entry name" value="RCMT"/>
</dbReference>
<feature type="compositionally biased region" description="Basic and acidic residues" evidence="6">
    <location>
        <begin position="451"/>
        <end position="469"/>
    </location>
</feature>
<dbReference type="AlphaFoldDB" id="A0A6J2YLX7"/>
<feature type="compositionally biased region" description="Acidic residues" evidence="6">
    <location>
        <begin position="585"/>
        <end position="594"/>
    </location>
</feature>
<dbReference type="Pfam" id="PF21153">
    <property type="entry name" value="NSUN5_N"/>
    <property type="match status" value="1"/>
</dbReference>
<feature type="compositionally biased region" description="Basic residues" evidence="6">
    <location>
        <begin position="601"/>
        <end position="610"/>
    </location>
</feature>
<feature type="compositionally biased region" description="Basic and acidic residues" evidence="6">
    <location>
        <begin position="543"/>
        <end position="555"/>
    </location>
</feature>
<evidence type="ECO:0000259" key="7">
    <source>
        <dbReference type="PROSITE" id="PS51686"/>
    </source>
</evidence>
<dbReference type="PANTHER" id="PTHR22807:SF4">
    <property type="entry name" value="28S RRNA (CYTOSINE-C(5))-METHYLTRANSFERASE"/>
    <property type="match status" value="1"/>
</dbReference>
<evidence type="ECO:0000313" key="8">
    <source>
        <dbReference type="Proteomes" id="UP000504635"/>
    </source>
</evidence>
<evidence type="ECO:0000313" key="9">
    <source>
        <dbReference type="RefSeq" id="XP_030764174.1"/>
    </source>
</evidence>
<dbReference type="GO" id="GO:0005730">
    <property type="term" value="C:nucleolus"/>
    <property type="evidence" value="ECO:0007669"/>
    <property type="project" value="TreeGrafter"/>
</dbReference>
<dbReference type="GO" id="GO:0070475">
    <property type="term" value="P:rRNA base methylation"/>
    <property type="evidence" value="ECO:0007669"/>
    <property type="project" value="TreeGrafter"/>
</dbReference>
<dbReference type="Gene3D" id="3.30.70.1170">
    <property type="entry name" value="Sun protein, domain 3"/>
    <property type="match status" value="1"/>
</dbReference>
<dbReference type="KEGG" id="soy:115888561"/>
<dbReference type="FunCoup" id="A0A6J2YLX7">
    <property type="interactions" value="1394"/>
</dbReference>
<reference evidence="9" key="1">
    <citation type="submission" date="2025-08" db="UniProtKB">
        <authorList>
            <consortium name="RefSeq"/>
        </authorList>
    </citation>
    <scope>IDENTIFICATION</scope>
    <source>
        <tissue evidence="9">Gonads</tissue>
    </source>
</reference>
<sequence>MSNFNHSIKVPKLYKCAAKICQEVAGGGGSIKHLIYEKKHFNTKALYALVVTTFQRAQEIDLLLKRTKLFEKEPRLEPWLAKVFISELMWGKKILPKSEAKPVQTILAYEQAFKAHLSDSSVNHIEGNIIVKKPRYVRINTLLTSFNESLELFQEEGWVLQQIKDHQNYDSFIEQVSLLEGDLFLRDIHISDLLIFPHGTQFYNHPGYKQGAIILQDKASCIPVHILSPPPGSIILDMCAAPGMKTTQLAALMKDEGTIYAVERDPKRFDVLNKIVETSGSKCIKAINKDVLECNSSDFPDVEYILVDPSCSGSGMVDRVEMTLSKNNARLEKLAGFQIKILRSALTRYPNVKKVVYSTCSLYPEENEDVVRQVLETNNEFRLVPADTFINKTWKNFGSPDFGDIGKFCLYAKPEEDLTNGFFVAVLERCKEGEYNQFFNGRSLKYMKKHERNEKRKKERHLEQTKENIDEAKVSTELVNLDESEGRKIKKKKKKDNSENIGEINENIDEIEDSTELVNQNGNEGIKFKKKKKKEKLEKNLDHINENIEERKDSTELVNQNETEGIKIKKKKKDKNSNQETLYETTEETLEQEQLELNLNQKKKKNKKHKEQQQNTDDVEITEINIKEDKNEKNIDTEKVSKNKRKNEVEITDAFVTTKKKKNHKSKDINVENEVVAEDNFLGDKLKKKKRKVDKLDSLNDTDYSSKMNNDNNESLKKKKKV</sequence>